<dbReference type="PROSITE" id="PS51125">
    <property type="entry name" value="NHL"/>
    <property type="match status" value="2"/>
</dbReference>
<reference evidence="4" key="1">
    <citation type="submission" date="2016-11" db="UniProtKB">
        <authorList>
            <consortium name="WormBaseParasite"/>
        </authorList>
    </citation>
    <scope>IDENTIFICATION</scope>
</reference>
<protein>
    <submittedName>
        <fullName evidence="4">TRIM2_3</fullName>
    </submittedName>
</protein>
<dbReference type="Proteomes" id="UP000095280">
    <property type="component" value="Unplaced"/>
</dbReference>
<dbReference type="Pfam" id="PF01436">
    <property type="entry name" value="NHL"/>
    <property type="match status" value="2"/>
</dbReference>
<name>A0A1I8GGC6_9PLAT</name>
<dbReference type="GO" id="GO:0043161">
    <property type="term" value="P:proteasome-mediated ubiquitin-dependent protein catabolic process"/>
    <property type="evidence" value="ECO:0007669"/>
    <property type="project" value="TreeGrafter"/>
</dbReference>
<accession>A0A1I8GGC6</accession>
<evidence type="ECO:0000313" key="4">
    <source>
        <dbReference type="WBParaSite" id="maker-uti_cns_0001923-snap-gene-0.6-mRNA-1"/>
    </source>
</evidence>
<dbReference type="SUPFAM" id="SSF101898">
    <property type="entry name" value="NHL repeat"/>
    <property type="match status" value="1"/>
</dbReference>
<dbReference type="GO" id="GO:0000209">
    <property type="term" value="P:protein polyubiquitination"/>
    <property type="evidence" value="ECO:0007669"/>
    <property type="project" value="TreeGrafter"/>
</dbReference>
<keyword evidence="1" id="KW-0677">Repeat</keyword>
<keyword evidence="3" id="KW-1185">Reference proteome</keyword>
<dbReference type="InterPro" id="IPR001258">
    <property type="entry name" value="NHL_repeat"/>
</dbReference>
<dbReference type="Gene3D" id="2.120.10.30">
    <property type="entry name" value="TolB, C-terminal domain"/>
    <property type="match status" value="1"/>
</dbReference>
<dbReference type="PANTHER" id="PTHR24104:SF57">
    <property type="entry name" value="BEE-MILK PROTEIN"/>
    <property type="match status" value="1"/>
</dbReference>
<dbReference type="GO" id="GO:0061630">
    <property type="term" value="F:ubiquitin protein ligase activity"/>
    <property type="evidence" value="ECO:0007669"/>
    <property type="project" value="TreeGrafter"/>
</dbReference>
<dbReference type="InterPro" id="IPR011042">
    <property type="entry name" value="6-blade_b-propeller_TolB-like"/>
</dbReference>
<sequence>MIVSDFHNHCVKIFDSQGQFQFCIGCAGSEAGRLNAPTGVAVDLQDNIMVADWGSSSIQVFNSEGSFLASVNTAGDQLYGPQGLAYCAKANQLVVVDTGNHCFKVYKCPV</sequence>
<evidence type="ECO:0000256" key="2">
    <source>
        <dbReference type="PROSITE-ProRule" id="PRU00504"/>
    </source>
</evidence>
<proteinExistence type="predicted"/>
<dbReference type="PANTHER" id="PTHR24104">
    <property type="entry name" value="E3 UBIQUITIN-PROTEIN LIGASE NHLRC1-RELATED"/>
    <property type="match status" value="1"/>
</dbReference>
<organism evidence="3 4">
    <name type="scientific">Macrostomum lignano</name>
    <dbReference type="NCBI Taxonomy" id="282301"/>
    <lineage>
        <taxon>Eukaryota</taxon>
        <taxon>Metazoa</taxon>
        <taxon>Spiralia</taxon>
        <taxon>Lophotrochozoa</taxon>
        <taxon>Platyhelminthes</taxon>
        <taxon>Rhabditophora</taxon>
        <taxon>Macrostomorpha</taxon>
        <taxon>Macrostomida</taxon>
        <taxon>Macrostomidae</taxon>
        <taxon>Macrostomum</taxon>
    </lineage>
</organism>
<dbReference type="InterPro" id="IPR050952">
    <property type="entry name" value="TRIM-NHL_E3_ligases"/>
</dbReference>
<dbReference type="AlphaFoldDB" id="A0A1I8GGC6"/>
<feature type="repeat" description="NHL" evidence="2">
    <location>
        <begin position="21"/>
        <end position="64"/>
    </location>
</feature>
<feature type="repeat" description="NHL" evidence="2">
    <location>
        <begin position="65"/>
        <end position="109"/>
    </location>
</feature>
<dbReference type="WBParaSite" id="maker-uti_cns_0001923-snap-gene-0.6-mRNA-1">
    <property type="protein sequence ID" value="maker-uti_cns_0001923-snap-gene-0.6-mRNA-1"/>
    <property type="gene ID" value="maker-uti_cns_0001923-snap-gene-0.6"/>
</dbReference>
<evidence type="ECO:0000256" key="1">
    <source>
        <dbReference type="ARBA" id="ARBA00022737"/>
    </source>
</evidence>
<evidence type="ECO:0000313" key="3">
    <source>
        <dbReference type="Proteomes" id="UP000095280"/>
    </source>
</evidence>